<sequence length="118" mass="13369">MKKMIIAVMGVVCGAAIMMGVTVNHYQTKIANLENEVESLTDDYESLKSDNYYLSQRYDNLSSDKEELDSQVYNLMEGKNYEITIDHDGDSYTYTQKGKGLFKKTSKRIVSVSDVSID</sequence>
<feature type="coiled-coil region" evidence="1">
    <location>
        <begin position="23"/>
        <end position="50"/>
    </location>
</feature>
<comment type="caution">
    <text evidence="2">The sequence shown here is derived from an EMBL/GenBank/DDBJ whole genome shotgun (WGS) entry which is preliminary data.</text>
</comment>
<evidence type="ECO:0008006" key="4">
    <source>
        <dbReference type="Google" id="ProtNLM"/>
    </source>
</evidence>
<gene>
    <name evidence="2" type="ORF">LG34_06415</name>
</gene>
<name>A0A2V1JS06_EUBRA</name>
<accession>A0A2V1JS06</accession>
<proteinExistence type="predicted"/>
<protein>
    <recommendedName>
        <fullName evidence="4">Cell division protein FtsL</fullName>
    </recommendedName>
</protein>
<keyword evidence="1" id="KW-0175">Coiled coil</keyword>
<evidence type="ECO:0000313" key="2">
    <source>
        <dbReference type="EMBL" id="PWE87026.1"/>
    </source>
</evidence>
<organism evidence="2 3">
    <name type="scientific">Eubacterium ramulus</name>
    <dbReference type="NCBI Taxonomy" id="39490"/>
    <lineage>
        <taxon>Bacteria</taxon>
        <taxon>Bacillati</taxon>
        <taxon>Bacillota</taxon>
        <taxon>Clostridia</taxon>
        <taxon>Eubacteriales</taxon>
        <taxon>Eubacteriaceae</taxon>
        <taxon>Eubacterium</taxon>
    </lineage>
</organism>
<dbReference type="SUPFAM" id="SSF58100">
    <property type="entry name" value="Bacterial hemolysins"/>
    <property type="match status" value="1"/>
</dbReference>
<dbReference type="EMBL" id="JRFU01000062">
    <property type="protein sequence ID" value="PWE87026.1"/>
    <property type="molecule type" value="Genomic_DNA"/>
</dbReference>
<evidence type="ECO:0000313" key="3">
    <source>
        <dbReference type="Proteomes" id="UP000245288"/>
    </source>
</evidence>
<reference evidence="2 3" key="1">
    <citation type="submission" date="2014-09" db="EMBL/GenBank/DDBJ databases">
        <title>Butyrate-producing bacteria isolated from human gut.</title>
        <authorList>
            <person name="Zhang Q."/>
            <person name="Zhao L."/>
        </authorList>
    </citation>
    <scope>NUCLEOTIDE SEQUENCE [LARGE SCALE GENOMIC DNA]</scope>
    <source>
        <strain evidence="2 3">21</strain>
    </source>
</reference>
<evidence type="ECO:0000256" key="1">
    <source>
        <dbReference type="SAM" id="Coils"/>
    </source>
</evidence>
<keyword evidence="3" id="KW-1185">Reference proteome</keyword>
<dbReference type="Proteomes" id="UP000245288">
    <property type="component" value="Unassembled WGS sequence"/>
</dbReference>
<dbReference type="RefSeq" id="WP_109215305.1">
    <property type="nucleotide sequence ID" value="NZ_JRFU01000062.1"/>
</dbReference>
<dbReference type="AlphaFoldDB" id="A0A2V1JS06"/>